<sequence length="68" mass="7289">MENGENISVGTYNPVGRGGEIIINASESIEMSGRRGDPIGSEISIAAYNDIRNLAGTILINTDRLILR</sequence>
<protein>
    <submittedName>
        <fullName evidence="1">Uncharacterized protein</fullName>
    </submittedName>
</protein>
<reference evidence="1" key="1">
    <citation type="submission" date="2024-07" db="EMBL/GenBank/DDBJ databases">
        <authorList>
            <person name="Kim Y.J."/>
            <person name="Jeong J.Y."/>
        </authorList>
    </citation>
    <scope>NUCLEOTIDE SEQUENCE</scope>
    <source>
        <strain evidence="1">GIHE-MW2</strain>
    </source>
</reference>
<name>A0AAU8J969_9CYAN</name>
<accession>A0AAU8J969</accession>
<dbReference type="RefSeq" id="WP_054465242.1">
    <property type="nucleotide sequence ID" value="NZ_CP159837.1"/>
</dbReference>
<gene>
    <name evidence="1" type="ORF">ABWT76_004013</name>
</gene>
<dbReference type="AlphaFoldDB" id="A0AAU8J969"/>
<dbReference type="EMBL" id="CP159837">
    <property type="protein sequence ID" value="XCM35340.1"/>
    <property type="molecule type" value="Genomic_DNA"/>
</dbReference>
<organism evidence="1">
    <name type="scientific">Planktothricoides raciborskii GIHE-MW2</name>
    <dbReference type="NCBI Taxonomy" id="2792601"/>
    <lineage>
        <taxon>Bacteria</taxon>
        <taxon>Bacillati</taxon>
        <taxon>Cyanobacteriota</taxon>
        <taxon>Cyanophyceae</taxon>
        <taxon>Oscillatoriophycideae</taxon>
        <taxon>Oscillatoriales</taxon>
        <taxon>Oscillatoriaceae</taxon>
        <taxon>Planktothricoides</taxon>
    </lineage>
</organism>
<evidence type="ECO:0000313" key="1">
    <source>
        <dbReference type="EMBL" id="XCM35340.1"/>
    </source>
</evidence>
<proteinExistence type="predicted"/>